<feature type="region of interest" description="Disordered" evidence="1">
    <location>
        <begin position="106"/>
        <end position="174"/>
    </location>
</feature>
<dbReference type="SUPFAM" id="SSF55658">
    <property type="entry name" value="L9 N-domain-like"/>
    <property type="match status" value="1"/>
</dbReference>
<feature type="compositionally biased region" description="Low complexity" evidence="1">
    <location>
        <begin position="152"/>
        <end position="164"/>
    </location>
</feature>
<dbReference type="OrthoDB" id="3270804at2759"/>
<reference evidence="4 5" key="1">
    <citation type="journal article" date="2016" name="Mol. Biol. Evol.">
        <title>Comparative Genomics of Early-Diverging Mushroom-Forming Fungi Provides Insights into the Origins of Lignocellulose Decay Capabilities.</title>
        <authorList>
            <person name="Nagy L.G."/>
            <person name="Riley R."/>
            <person name="Tritt A."/>
            <person name="Adam C."/>
            <person name="Daum C."/>
            <person name="Floudas D."/>
            <person name="Sun H."/>
            <person name="Yadav J.S."/>
            <person name="Pangilinan J."/>
            <person name="Larsson K.H."/>
            <person name="Matsuura K."/>
            <person name="Barry K."/>
            <person name="Labutti K."/>
            <person name="Kuo R."/>
            <person name="Ohm R.A."/>
            <person name="Bhattacharya S.S."/>
            <person name="Shirouzu T."/>
            <person name="Yoshinaga Y."/>
            <person name="Martin F.M."/>
            <person name="Grigoriev I.V."/>
            <person name="Hibbett D.S."/>
        </authorList>
    </citation>
    <scope>NUCLEOTIDE SEQUENCE [LARGE SCALE GENOMIC DNA]</scope>
    <source>
        <strain evidence="4 5">HHB9708</strain>
    </source>
</reference>
<name>A0A164MRH0_9AGAM</name>
<sequence>MALAPLLSLFHSSLCVEEKEKSMAQTRGRSGSSAVKVEDNTNPAAEAALTILIALLSTVIQGLVLIASLTFVYGGQLGAVLYQRISEALPVLREALDRANQVTPAIGQPVTAPTPQPQPQPHPLPNDPTIPAPPSPTPSPPPDLPPTPLAPMPATFPVYAGPPGSERPPPPPVSFMPGDGVNFICVTRGRRVGVFHNWAAASPHVNHVPGNSQKGYSMYHEACDAFDAAYEAGRVMAMN</sequence>
<feature type="domain" description="Ribonuclease H1 N-terminal" evidence="3">
    <location>
        <begin position="186"/>
        <end position="223"/>
    </location>
</feature>
<dbReference type="STRING" id="1314777.A0A164MRH0"/>
<dbReference type="InterPro" id="IPR037056">
    <property type="entry name" value="RNase_H1_N_sf"/>
</dbReference>
<feature type="compositionally biased region" description="Pro residues" evidence="1">
    <location>
        <begin position="165"/>
        <end position="174"/>
    </location>
</feature>
<keyword evidence="2" id="KW-0812">Transmembrane</keyword>
<proteinExistence type="predicted"/>
<dbReference type="EMBL" id="KV419461">
    <property type="protein sequence ID" value="KZS86960.1"/>
    <property type="molecule type" value="Genomic_DNA"/>
</dbReference>
<keyword evidence="2" id="KW-0472">Membrane</keyword>
<keyword evidence="2" id="KW-1133">Transmembrane helix</keyword>
<dbReference type="Pfam" id="PF01693">
    <property type="entry name" value="Cauli_VI"/>
    <property type="match status" value="1"/>
</dbReference>
<dbReference type="Gene3D" id="3.40.970.10">
    <property type="entry name" value="Ribonuclease H1, N-terminal domain"/>
    <property type="match status" value="1"/>
</dbReference>
<evidence type="ECO:0000313" key="4">
    <source>
        <dbReference type="EMBL" id="KZS86960.1"/>
    </source>
</evidence>
<evidence type="ECO:0000259" key="3">
    <source>
        <dbReference type="Pfam" id="PF01693"/>
    </source>
</evidence>
<dbReference type="Proteomes" id="UP000076722">
    <property type="component" value="Unassembled WGS sequence"/>
</dbReference>
<evidence type="ECO:0000256" key="1">
    <source>
        <dbReference type="SAM" id="MobiDB-lite"/>
    </source>
</evidence>
<feature type="transmembrane region" description="Helical" evidence="2">
    <location>
        <begin position="47"/>
        <end position="74"/>
    </location>
</feature>
<evidence type="ECO:0000313" key="5">
    <source>
        <dbReference type="Proteomes" id="UP000076722"/>
    </source>
</evidence>
<keyword evidence="5" id="KW-1185">Reference proteome</keyword>
<dbReference type="InterPro" id="IPR011320">
    <property type="entry name" value="RNase_H1_N"/>
</dbReference>
<protein>
    <recommendedName>
        <fullName evidence="3">Ribonuclease H1 N-terminal domain-containing protein</fullName>
    </recommendedName>
</protein>
<dbReference type="InterPro" id="IPR009027">
    <property type="entry name" value="Ribosomal_bL9/RNase_H1_N"/>
</dbReference>
<dbReference type="AlphaFoldDB" id="A0A164MRH0"/>
<evidence type="ECO:0000256" key="2">
    <source>
        <dbReference type="SAM" id="Phobius"/>
    </source>
</evidence>
<accession>A0A164MRH0</accession>
<gene>
    <name evidence="4" type="ORF">SISNIDRAFT_491469</name>
</gene>
<organism evidence="4 5">
    <name type="scientific">Sistotremastrum niveocremeum HHB9708</name>
    <dbReference type="NCBI Taxonomy" id="1314777"/>
    <lineage>
        <taxon>Eukaryota</taxon>
        <taxon>Fungi</taxon>
        <taxon>Dikarya</taxon>
        <taxon>Basidiomycota</taxon>
        <taxon>Agaricomycotina</taxon>
        <taxon>Agaricomycetes</taxon>
        <taxon>Sistotremastrales</taxon>
        <taxon>Sistotremastraceae</taxon>
        <taxon>Sertulicium</taxon>
        <taxon>Sertulicium niveocremeum</taxon>
    </lineage>
</organism>
<feature type="compositionally biased region" description="Pro residues" evidence="1">
    <location>
        <begin position="112"/>
        <end position="151"/>
    </location>
</feature>